<accession>A0A914Y2K9</accession>
<sequence>MVQIQVVNEESEASIFNISSNRHNKCDNLNKCLEGNPNVGQVGRMEGYKSILSPEKKPSSIPSATLSTKASTSSATLSTKASTSSATLSTKASTSSATLSTKASTSSATLSTKASTSSTSAVLFIKHD</sequence>
<dbReference type="WBParaSite" id="PSU_v2.g13012.t1">
    <property type="protein sequence ID" value="PSU_v2.g13012.t1"/>
    <property type="gene ID" value="PSU_v2.g13012"/>
</dbReference>
<proteinExistence type="predicted"/>
<evidence type="ECO:0000313" key="2">
    <source>
        <dbReference type="Proteomes" id="UP000887577"/>
    </source>
</evidence>
<evidence type="ECO:0000313" key="3">
    <source>
        <dbReference type="WBParaSite" id="PSU_v2.g13012.t1"/>
    </source>
</evidence>
<dbReference type="Proteomes" id="UP000887577">
    <property type="component" value="Unplaced"/>
</dbReference>
<protein>
    <submittedName>
        <fullName evidence="3">Uncharacterized protein</fullName>
    </submittedName>
</protein>
<organism evidence="2 3">
    <name type="scientific">Panagrolaimus superbus</name>
    <dbReference type="NCBI Taxonomy" id="310955"/>
    <lineage>
        <taxon>Eukaryota</taxon>
        <taxon>Metazoa</taxon>
        <taxon>Ecdysozoa</taxon>
        <taxon>Nematoda</taxon>
        <taxon>Chromadorea</taxon>
        <taxon>Rhabditida</taxon>
        <taxon>Tylenchina</taxon>
        <taxon>Panagrolaimomorpha</taxon>
        <taxon>Panagrolaimoidea</taxon>
        <taxon>Panagrolaimidae</taxon>
        <taxon>Panagrolaimus</taxon>
    </lineage>
</organism>
<feature type="compositionally biased region" description="Low complexity" evidence="1">
    <location>
        <begin position="63"/>
        <end position="121"/>
    </location>
</feature>
<evidence type="ECO:0000256" key="1">
    <source>
        <dbReference type="SAM" id="MobiDB-lite"/>
    </source>
</evidence>
<dbReference type="AlphaFoldDB" id="A0A914Y2K9"/>
<keyword evidence="2" id="KW-1185">Reference proteome</keyword>
<name>A0A914Y2K9_9BILA</name>
<feature type="region of interest" description="Disordered" evidence="1">
    <location>
        <begin position="53"/>
        <end position="128"/>
    </location>
</feature>
<reference evidence="3" key="1">
    <citation type="submission" date="2022-11" db="UniProtKB">
        <authorList>
            <consortium name="WormBaseParasite"/>
        </authorList>
    </citation>
    <scope>IDENTIFICATION</scope>
</reference>